<comment type="caution">
    <text evidence="2">The sequence shown here is derived from an EMBL/GenBank/DDBJ whole genome shotgun (WGS) entry which is preliminary data.</text>
</comment>
<dbReference type="Pfam" id="PF01261">
    <property type="entry name" value="AP_endonuc_2"/>
    <property type="match status" value="1"/>
</dbReference>
<dbReference type="AlphaFoldDB" id="A0A1F4T589"/>
<evidence type="ECO:0000313" key="3">
    <source>
        <dbReference type="Proteomes" id="UP000178602"/>
    </source>
</evidence>
<evidence type="ECO:0000259" key="1">
    <source>
        <dbReference type="Pfam" id="PF01261"/>
    </source>
</evidence>
<organism evidence="2 3">
    <name type="scientific">candidate division WOR-1 bacterium RIFOXYC12_FULL_54_18</name>
    <dbReference type="NCBI Taxonomy" id="1802584"/>
    <lineage>
        <taxon>Bacteria</taxon>
        <taxon>Bacillati</taxon>
        <taxon>Saganbacteria</taxon>
    </lineage>
</organism>
<dbReference type="InterPro" id="IPR013022">
    <property type="entry name" value="Xyl_isomerase-like_TIM-brl"/>
</dbReference>
<evidence type="ECO:0000313" key="2">
    <source>
        <dbReference type="EMBL" id="OGC27878.1"/>
    </source>
</evidence>
<protein>
    <recommendedName>
        <fullName evidence="1">Xylose isomerase-like TIM barrel domain-containing protein</fullName>
    </recommendedName>
</protein>
<proteinExistence type="predicted"/>
<gene>
    <name evidence="2" type="ORF">A3K49_02585</name>
</gene>
<dbReference type="SUPFAM" id="SSF51658">
    <property type="entry name" value="Xylose isomerase-like"/>
    <property type="match status" value="1"/>
</dbReference>
<dbReference type="Proteomes" id="UP000178602">
    <property type="component" value="Unassembled WGS sequence"/>
</dbReference>
<dbReference type="InterPro" id="IPR036237">
    <property type="entry name" value="Xyl_isomerase-like_sf"/>
</dbReference>
<feature type="domain" description="Xylose isomerase-like TIM barrel" evidence="1">
    <location>
        <begin position="42"/>
        <end position="250"/>
    </location>
</feature>
<dbReference type="EMBL" id="MEUG01000001">
    <property type="protein sequence ID" value="OGC27878.1"/>
    <property type="molecule type" value="Genomic_DNA"/>
</dbReference>
<accession>A0A1F4T589</accession>
<sequence>MFNYGLKLWSTNRQYLPEARRLFQKGTYQFLELYVVPETAEALPLWRALKDEGVPVIIHAAHYGHGLNLAVPSAAADNQRLAGEAFHFADELGSEIVIFHPGIGGTEAETVRQLKLMGDRRIVIENKPYVTVDGQKICNGHSPEAIAQIIRETGAGFCLDIGHAICSANAQRREPFAYLNEYLALKPKLFHLTDGDSQSDRDSHRHFGRGDYDLPKLLALIPAESWITVETVKSDPANLNDFVADLEVLKHV</sequence>
<dbReference type="Gene3D" id="3.20.20.150">
    <property type="entry name" value="Divalent-metal-dependent TIM barrel enzymes"/>
    <property type="match status" value="1"/>
</dbReference>
<name>A0A1F4T589_UNCSA</name>
<reference evidence="2 3" key="1">
    <citation type="journal article" date="2016" name="Nat. Commun.">
        <title>Thousands of microbial genomes shed light on interconnected biogeochemical processes in an aquifer system.</title>
        <authorList>
            <person name="Anantharaman K."/>
            <person name="Brown C.T."/>
            <person name="Hug L.A."/>
            <person name="Sharon I."/>
            <person name="Castelle C.J."/>
            <person name="Probst A.J."/>
            <person name="Thomas B.C."/>
            <person name="Singh A."/>
            <person name="Wilkins M.J."/>
            <person name="Karaoz U."/>
            <person name="Brodie E.L."/>
            <person name="Williams K.H."/>
            <person name="Hubbard S.S."/>
            <person name="Banfield J.F."/>
        </authorList>
    </citation>
    <scope>NUCLEOTIDE SEQUENCE [LARGE SCALE GENOMIC DNA]</scope>
</reference>